<keyword evidence="1 8" id="KW-0813">Transport</keyword>
<dbReference type="EMBL" id="JAZHGC010000034">
    <property type="protein sequence ID" value="MEM5290283.1"/>
    <property type="molecule type" value="Genomic_DNA"/>
</dbReference>
<dbReference type="Gene3D" id="3.40.50.300">
    <property type="entry name" value="P-loop containing nucleotide triphosphate hydrolases"/>
    <property type="match status" value="1"/>
</dbReference>
<evidence type="ECO:0000259" key="9">
    <source>
        <dbReference type="PROSITE" id="PS50893"/>
    </source>
</evidence>
<reference evidence="10 11" key="1">
    <citation type="submission" date="2024-01" db="EMBL/GenBank/DDBJ databases">
        <title>The diversity of rhizobia nodulating Mimosa spp. in eleven states of Brazil covering several biomes is determined by host plant, location, and edaphic factors.</title>
        <authorList>
            <person name="Rouws L."/>
            <person name="Barauna A."/>
            <person name="Beukes C."/>
            <person name="De Faria S.M."/>
            <person name="Gross E."/>
            <person name="Dos Reis Junior F.B."/>
            <person name="Simon M."/>
            <person name="Maluk M."/>
            <person name="Odee D.W."/>
            <person name="Kenicer G."/>
            <person name="Young J.P.W."/>
            <person name="Reis V.M."/>
            <person name="Zilli J."/>
            <person name="James E.K."/>
        </authorList>
    </citation>
    <scope>NUCLEOTIDE SEQUENCE [LARGE SCALE GENOMIC DNA]</scope>
    <source>
        <strain evidence="10 11">JPY77</strain>
    </source>
</reference>
<evidence type="ECO:0000256" key="5">
    <source>
        <dbReference type="ARBA" id="ARBA00022840"/>
    </source>
</evidence>
<dbReference type="SMART" id="SM00382">
    <property type="entry name" value="AAA"/>
    <property type="match status" value="1"/>
</dbReference>
<dbReference type="Proteomes" id="UP001494588">
    <property type="component" value="Unassembled WGS sequence"/>
</dbReference>
<protein>
    <recommendedName>
        <fullName evidence="8">Spermidine/putrescine import ATP-binding protein PotA</fullName>
        <ecNumber evidence="8">7.6.2.11</ecNumber>
    </recommendedName>
</protein>
<dbReference type="InterPro" id="IPR017879">
    <property type="entry name" value="PotA_ATP-bd"/>
</dbReference>
<dbReference type="Pfam" id="PF00005">
    <property type="entry name" value="ABC_tran"/>
    <property type="match status" value="1"/>
</dbReference>
<dbReference type="InterPro" id="IPR003439">
    <property type="entry name" value="ABC_transporter-like_ATP-bd"/>
</dbReference>
<dbReference type="InterPro" id="IPR017871">
    <property type="entry name" value="ABC_transporter-like_CS"/>
</dbReference>
<proteinExistence type="inferred from homology"/>
<sequence>MSTKHPIAAVAVSNEVETGRAWLRKDAAPAARGSIAIDGAPIRIESLTKQYGSSKAVSGIDLDIHAGEFLSLLGPSGSGKTTLLMMLAGFEFPNEGSITLGGIDITRMAPNKRNIGMVFQRYALFPHMTVRQNIAYPLKMRKVPKAEIPDRVERALSMVQLSGYGDRMPSQLSGGQQQRVAVARALVFEPPVLLMDEPLSALDKKMRERMQIEIKQLQQRLGVTVVYVTHDQEEALTMSDRIAVMGNGCIQQVGTALELYERPATPFVADFIGKMNFIPSTCVAIDDDGVTARVSGNAVFKVPRHQVRSATLPSVGDRLDLAVRPERTQIRAGNVQASGIAGIVEAKAYVGAFQWLIVRLADGTVVHVQSQCGGAAGNIEERSAVDLTFHTAAVQAFRGD</sequence>
<dbReference type="PANTHER" id="PTHR42781">
    <property type="entry name" value="SPERMIDINE/PUTRESCINE IMPORT ATP-BINDING PROTEIN POTA"/>
    <property type="match status" value="1"/>
</dbReference>
<dbReference type="PANTHER" id="PTHR42781:SF4">
    <property type="entry name" value="SPERMIDINE_PUTRESCINE IMPORT ATP-BINDING PROTEIN POTA"/>
    <property type="match status" value="1"/>
</dbReference>
<feature type="domain" description="ABC transporter" evidence="9">
    <location>
        <begin position="42"/>
        <end position="272"/>
    </location>
</feature>
<organism evidence="10 11">
    <name type="scientific">Paraburkholderia sabiae</name>
    <dbReference type="NCBI Taxonomy" id="273251"/>
    <lineage>
        <taxon>Bacteria</taxon>
        <taxon>Pseudomonadati</taxon>
        <taxon>Pseudomonadota</taxon>
        <taxon>Betaproteobacteria</taxon>
        <taxon>Burkholderiales</taxon>
        <taxon>Burkholderiaceae</taxon>
        <taxon>Paraburkholderia</taxon>
    </lineage>
</organism>
<name>A0ABU9QLG9_9BURK</name>
<dbReference type="GO" id="GO:0005524">
    <property type="term" value="F:ATP binding"/>
    <property type="evidence" value="ECO:0007669"/>
    <property type="project" value="UniProtKB-KW"/>
</dbReference>
<keyword evidence="3" id="KW-0997">Cell inner membrane</keyword>
<evidence type="ECO:0000256" key="7">
    <source>
        <dbReference type="ARBA" id="ARBA00023136"/>
    </source>
</evidence>
<dbReference type="InterPro" id="IPR008995">
    <property type="entry name" value="Mo/tungstate-bd_C_term_dom"/>
</dbReference>
<evidence type="ECO:0000313" key="11">
    <source>
        <dbReference type="Proteomes" id="UP001494588"/>
    </source>
</evidence>
<dbReference type="InterPro" id="IPR050093">
    <property type="entry name" value="ABC_SmlMolc_Importer"/>
</dbReference>
<evidence type="ECO:0000313" key="10">
    <source>
        <dbReference type="EMBL" id="MEM5290283.1"/>
    </source>
</evidence>
<comment type="function">
    <text evidence="8">Part of the ABC transporter complex PotABCD involved in spermidine/putrescine import. Responsible for energy coupling to the transport system.</text>
</comment>
<dbReference type="NCBIfam" id="TIGR01187">
    <property type="entry name" value="potA"/>
    <property type="match status" value="1"/>
</dbReference>
<evidence type="ECO:0000256" key="3">
    <source>
        <dbReference type="ARBA" id="ARBA00022519"/>
    </source>
</evidence>
<dbReference type="InterPro" id="IPR005893">
    <property type="entry name" value="PotA-like"/>
</dbReference>
<dbReference type="SUPFAM" id="SSF50331">
    <property type="entry name" value="MOP-like"/>
    <property type="match status" value="1"/>
</dbReference>
<evidence type="ECO:0000256" key="1">
    <source>
        <dbReference type="ARBA" id="ARBA00022448"/>
    </source>
</evidence>
<gene>
    <name evidence="8" type="primary">potA</name>
    <name evidence="10" type="ORF">V4C55_31620</name>
</gene>
<dbReference type="InterPro" id="IPR013611">
    <property type="entry name" value="Transp-assoc_OB_typ2"/>
</dbReference>
<dbReference type="Pfam" id="PF08402">
    <property type="entry name" value="TOBE_2"/>
    <property type="match status" value="1"/>
</dbReference>
<dbReference type="PROSITE" id="PS50893">
    <property type="entry name" value="ABC_TRANSPORTER_2"/>
    <property type="match status" value="1"/>
</dbReference>
<dbReference type="RefSeq" id="WP_201658864.1">
    <property type="nucleotide sequence ID" value="NZ_CAJHCS010000032.1"/>
</dbReference>
<keyword evidence="4 8" id="KW-0547">Nucleotide-binding</keyword>
<comment type="caution">
    <text evidence="10">The sequence shown here is derived from an EMBL/GenBank/DDBJ whole genome shotgun (WGS) entry which is preliminary data.</text>
</comment>
<dbReference type="Gene3D" id="2.40.50.100">
    <property type="match status" value="1"/>
</dbReference>
<keyword evidence="7 8" id="KW-0472">Membrane</keyword>
<evidence type="ECO:0000256" key="8">
    <source>
        <dbReference type="RuleBase" id="RU364083"/>
    </source>
</evidence>
<dbReference type="EC" id="7.6.2.11" evidence="8"/>
<comment type="similarity">
    <text evidence="8">Belongs to the ABC transporter superfamily. Spermidine/putrescine importer (TC 3.A.1.11.1) family.</text>
</comment>
<dbReference type="InterPro" id="IPR027417">
    <property type="entry name" value="P-loop_NTPase"/>
</dbReference>
<keyword evidence="5 8" id="KW-0067">ATP-binding</keyword>
<evidence type="ECO:0000256" key="4">
    <source>
        <dbReference type="ARBA" id="ARBA00022741"/>
    </source>
</evidence>
<keyword evidence="2 8" id="KW-1003">Cell membrane</keyword>
<keyword evidence="11" id="KW-1185">Reference proteome</keyword>
<comment type="catalytic activity">
    <reaction evidence="8">
        <text>ATP + H2O + polyamine-[polyamine-binding protein]Side 1 = ADP + phosphate + polyamineSide 2 + [polyamine-binding protein]Side 1.</text>
        <dbReference type="EC" id="7.6.2.11"/>
    </reaction>
</comment>
<evidence type="ECO:0000256" key="2">
    <source>
        <dbReference type="ARBA" id="ARBA00022475"/>
    </source>
</evidence>
<evidence type="ECO:0000256" key="6">
    <source>
        <dbReference type="ARBA" id="ARBA00022967"/>
    </source>
</evidence>
<dbReference type="InterPro" id="IPR003593">
    <property type="entry name" value="AAA+_ATPase"/>
</dbReference>
<dbReference type="CDD" id="cd03300">
    <property type="entry name" value="ABC_PotA_N"/>
    <property type="match status" value="1"/>
</dbReference>
<dbReference type="SUPFAM" id="SSF52540">
    <property type="entry name" value="P-loop containing nucleoside triphosphate hydrolases"/>
    <property type="match status" value="1"/>
</dbReference>
<accession>A0ABU9QLG9</accession>
<keyword evidence="6 8" id="KW-1278">Translocase</keyword>
<comment type="subunit">
    <text evidence="8">The complex is composed of two ATP-binding proteins (PotA), two transmembrane proteins (PotB and PotC) and a solute-binding protein (PotD).</text>
</comment>
<dbReference type="PROSITE" id="PS00211">
    <property type="entry name" value="ABC_TRANSPORTER_1"/>
    <property type="match status" value="1"/>
</dbReference>